<dbReference type="GO" id="GO:0032259">
    <property type="term" value="P:methylation"/>
    <property type="evidence" value="ECO:0007669"/>
    <property type="project" value="UniProtKB-KW"/>
</dbReference>
<reference evidence="4 5" key="1">
    <citation type="submission" date="2023-03" db="EMBL/GenBank/DDBJ databases">
        <authorList>
            <person name="Pearce D."/>
        </authorList>
    </citation>
    <scope>NUCLEOTIDE SEQUENCE [LARGE SCALE GENOMIC DNA]</scope>
    <source>
        <strain evidence="4">Msz</strain>
    </source>
</reference>
<dbReference type="InterPro" id="IPR048976">
    <property type="entry name" value="WHD_PKMT"/>
</dbReference>
<dbReference type="Pfam" id="PF13649">
    <property type="entry name" value="Methyltransf_25"/>
    <property type="match status" value="1"/>
</dbReference>
<dbReference type="Proteomes" id="UP001162030">
    <property type="component" value="Chromosome"/>
</dbReference>
<dbReference type="SUPFAM" id="SSF53335">
    <property type="entry name" value="S-adenosyl-L-methionine-dependent methyltransferases"/>
    <property type="match status" value="1"/>
</dbReference>
<organism evidence="4 5">
    <name type="scientific">Methylocaldum szegediense</name>
    <dbReference type="NCBI Taxonomy" id="73780"/>
    <lineage>
        <taxon>Bacteria</taxon>
        <taxon>Pseudomonadati</taxon>
        <taxon>Pseudomonadota</taxon>
        <taxon>Gammaproteobacteria</taxon>
        <taxon>Methylococcales</taxon>
        <taxon>Methylococcaceae</taxon>
        <taxon>Methylocaldum</taxon>
    </lineage>
</organism>
<keyword evidence="4" id="KW-0489">Methyltransferase</keyword>
<feature type="domain" description="Methyltransferase" evidence="2">
    <location>
        <begin position="14"/>
        <end position="110"/>
    </location>
</feature>
<evidence type="ECO:0000313" key="4">
    <source>
        <dbReference type="EMBL" id="CAI8850760.1"/>
    </source>
</evidence>
<proteinExistence type="predicted"/>
<feature type="domain" description="PKMT C-terminal winged helix" evidence="3">
    <location>
        <begin position="382"/>
        <end position="474"/>
    </location>
</feature>
<dbReference type="CDD" id="cd02440">
    <property type="entry name" value="AdoMet_MTases"/>
    <property type="match status" value="1"/>
</dbReference>
<dbReference type="InterPro" id="IPR018773">
    <property type="entry name" value="MeTrfase_reg_dom_prd"/>
</dbReference>
<dbReference type="Gene3D" id="3.40.50.150">
    <property type="entry name" value="Vaccinia Virus protein VP39"/>
    <property type="match status" value="1"/>
</dbReference>
<accession>A0ABM9I2P8</accession>
<dbReference type="InterPro" id="IPR029063">
    <property type="entry name" value="SAM-dependent_MTases_sf"/>
</dbReference>
<evidence type="ECO:0000259" key="2">
    <source>
        <dbReference type="Pfam" id="PF13649"/>
    </source>
</evidence>
<dbReference type="EMBL" id="OX458333">
    <property type="protein sequence ID" value="CAI8850760.1"/>
    <property type="molecule type" value="Genomic_DNA"/>
</dbReference>
<dbReference type="PANTHER" id="PTHR43667:SF2">
    <property type="entry name" value="FATTY ACID C-METHYL TRANSFERASE"/>
    <property type="match status" value="1"/>
</dbReference>
<sequence length="477" mass="52763">MHGMHPADVRTARVLELGCGDGANLIPMAYGLPDTTFTGIDLSPCAIARGREAVEALGLKNIELTVTDLMDYRPQGSFDYIIAHGLYSWVPESVRERLLQLCDELLSPHGIAFISYLALPGTRYREPLRELLLERTAHIEEPSTKIAAARDIMRIFCDCPNGIDPYQELMRTIARDFADLSDAAVFHDWLADINAPFSITQFVANARRHNLRFLGEAEYYMMRYEHDPMLGAARDELRALEERDPVLKEQYLDFLRARRFRQTLLCRDSVQLRPPTPSDLFELAFTSRLEPVGNIDVESREIATFRSPVGNTVRVDHPGAKAALLALHEARPAPMPFRSLLPDGTSDADAEAVARLFLVCLGTAYMEPYSIAPPIAVRPGTRPRANAVARYQITRGNIVASLLHANVKIDDPLGTALLQLLDGTRDRSALAEALLVRIQAGELPAPFDLSAEDATATFLAGLDHSLEGLGRSGLLEA</sequence>
<feature type="domain" description="Methyltransferase regulatory" evidence="1">
    <location>
        <begin position="182"/>
        <end position="267"/>
    </location>
</feature>
<dbReference type="Pfam" id="PF10119">
    <property type="entry name" value="MethyTransf_Reg"/>
    <property type="match status" value="1"/>
</dbReference>
<dbReference type="InterPro" id="IPR050723">
    <property type="entry name" value="CFA/CMAS"/>
</dbReference>
<evidence type="ECO:0000313" key="5">
    <source>
        <dbReference type="Proteomes" id="UP001162030"/>
    </source>
</evidence>
<dbReference type="RefSeq" id="WP_026611561.1">
    <property type="nucleotide sequence ID" value="NZ_OX458333.1"/>
</dbReference>
<name>A0ABM9I2P8_9GAMM</name>
<dbReference type="GO" id="GO:0008168">
    <property type="term" value="F:methyltransferase activity"/>
    <property type="evidence" value="ECO:0007669"/>
    <property type="project" value="UniProtKB-KW"/>
</dbReference>
<protein>
    <submittedName>
        <fullName evidence="4">Methyltransferase domain-containing protein</fullName>
    </submittedName>
</protein>
<dbReference type="Pfam" id="PF21782">
    <property type="entry name" value="WHD_PKMT"/>
    <property type="match status" value="1"/>
</dbReference>
<dbReference type="PANTHER" id="PTHR43667">
    <property type="entry name" value="CYCLOPROPANE-FATTY-ACYL-PHOSPHOLIPID SYNTHASE"/>
    <property type="match status" value="1"/>
</dbReference>
<keyword evidence="4" id="KW-0808">Transferase</keyword>
<keyword evidence="5" id="KW-1185">Reference proteome</keyword>
<evidence type="ECO:0000259" key="3">
    <source>
        <dbReference type="Pfam" id="PF21782"/>
    </source>
</evidence>
<evidence type="ECO:0000259" key="1">
    <source>
        <dbReference type="Pfam" id="PF10119"/>
    </source>
</evidence>
<gene>
    <name evidence="4" type="ORF">MSZNOR_2503</name>
</gene>
<dbReference type="InterPro" id="IPR041698">
    <property type="entry name" value="Methyltransf_25"/>
</dbReference>